<evidence type="ECO:0000313" key="3">
    <source>
        <dbReference type="Proteomes" id="UP000674234"/>
    </source>
</evidence>
<feature type="signal peptide" evidence="1">
    <location>
        <begin position="1"/>
        <end position="24"/>
    </location>
</feature>
<evidence type="ECO:0000313" key="2">
    <source>
        <dbReference type="EMBL" id="MBP2703658.1"/>
    </source>
</evidence>
<comment type="caution">
    <text evidence="2">The sequence shown here is derived from an EMBL/GenBank/DDBJ whole genome shotgun (WGS) entry which is preliminary data.</text>
</comment>
<name>A0A940WFC8_9ACTN</name>
<dbReference type="AlphaFoldDB" id="A0A940WFC8"/>
<feature type="chain" id="PRO_5038004376" evidence="1">
    <location>
        <begin position="25"/>
        <end position="163"/>
    </location>
</feature>
<evidence type="ECO:0000256" key="1">
    <source>
        <dbReference type="SAM" id="SignalP"/>
    </source>
</evidence>
<keyword evidence="1" id="KW-0732">Signal</keyword>
<keyword evidence="3" id="KW-1185">Reference proteome</keyword>
<dbReference type="EMBL" id="JAFCNB010000003">
    <property type="protein sequence ID" value="MBP2703658.1"/>
    <property type="molecule type" value="Genomic_DNA"/>
</dbReference>
<gene>
    <name evidence="2" type="ORF">JOL79_07570</name>
</gene>
<protein>
    <submittedName>
        <fullName evidence="2">Uncharacterized protein</fullName>
    </submittedName>
</protein>
<organism evidence="2 3">
    <name type="scientific">Microbispora oryzae</name>
    <dbReference type="NCBI Taxonomy" id="2806554"/>
    <lineage>
        <taxon>Bacteria</taxon>
        <taxon>Bacillati</taxon>
        <taxon>Actinomycetota</taxon>
        <taxon>Actinomycetes</taxon>
        <taxon>Streptosporangiales</taxon>
        <taxon>Streptosporangiaceae</taxon>
        <taxon>Microbispora</taxon>
    </lineage>
</organism>
<dbReference type="RefSeq" id="WP_210154956.1">
    <property type="nucleotide sequence ID" value="NZ_JAFCNB010000003.1"/>
</dbReference>
<reference evidence="2" key="1">
    <citation type="submission" date="2021-02" db="EMBL/GenBank/DDBJ databases">
        <title>Draft genome sequence of Microbispora sp. RL4-1S isolated from rice leaves in Thailand.</title>
        <authorList>
            <person name="Muangham S."/>
            <person name="Duangmal K."/>
        </authorList>
    </citation>
    <scope>NUCLEOTIDE SEQUENCE</scope>
    <source>
        <strain evidence="2">RL4-1S</strain>
    </source>
</reference>
<dbReference type="Proteomes" id="UP000674234">
    <property type="component" value="Unassembled WGS sequence"/>
</dbReference>
<proteinExistence type="predicted"/>
<accession>A0A940WFC8</accession>
<sequence>MRRRLPGLAVAASVFLAATAPACALVESPRERAVQQATRSVRHELDEARTRMTGLLREGWRSGRASAEETMRALELDFGRRDGTSHSGAIVTLRPGAGGTVDADMVLMSGGQAGGGLDYAGVAAAVCVRLSGGPAADPVVTVVDVACPADVPASNVVVVRAGG</sequence>